<proteinExistence type="inferred from homology"/>
<comment type="caution">
    <text evidence="4">The sequence shown here is derived from an EMBL/GenBank/DDBJ whole genome shotgun (WGS) entry which is preliminary data.</text>
</comment>
<dbReference type="Gene3D" id="3.40.50.2000">
    <property type="entry name" value="Glycogen Phosphorylase B"/>
    <property type="match status" value="4"/>
</dbReference>
<dbReference type="Proteomes" id="UP000887458">
    <property type="component" value="Unassembled WGS sequence"/>
</dbReference>
<evidence type="ECO:0000256" key="1">
    <source>
        <dbReference type="ARBA" id="ARBA00009995"/>
    </source>
</evidence>
<dbReference type="Pfam" id="PF00201">
    <property type="entry name" value="UDPGT"/>
    <property type="match status" value="2"/>
</dbReference>
<evidence type="ECO:0000256" key="2">
    <source>
        <dbReference type="ARBA" id="ARBA00022676"/>
    </source>
</evidence>
<feature type="non-terminal residue" evidence="4">
    <location>
        <position position="1"/>
    </location>
</feature>
<reference evidence="4 5" key="1">
    <citation type="journal article" date="2018" name="J. Allergy Clin. Immunol.">
        <title>High-quality assembly of Dermatophagoides pteronyssinus genome and transcriptome reveals a wide range of novel allergens.</title>
        <authorList>
            <person name="Liu X.Y."/>
            <person name="Yang K.Y."/>
            <person name="Wang M.Q."/>
            <person name="Kwok J.S."/>
            <person name="Zeng X."/>
            <person name="Yang Z."/>
            <person name="Xiao X.J."/>
            <person name="Lau C.P."/>
            <person name="Li Y."/>
            <person name="Huang Z.M."/>
            <person name="Ba J.G."/>
            <person name="Yim A.K."/>
            <person name="Ouyang C.Y."/>
            <person name="Ngai S.M."/>
            <person name="Chan T.F."/>
            <person name="Leung E.L."/>
            <person name="Liu L."/>
            <person name="Liu Z.G."/>
            <person name="Tsui S.K."/>
        </authorList>
    </citation>
    <scope>NUCLEOTIDE SEQUENCE [LARGE SCALE GENOMIC DNA]</scope>
    <source>
        <strain evidence="4">Derp</strain>
    </source>
</reference>
<sequence>HSLILFHNLNDQTIIMIDKRLKIFFNSVDAVGHINACIGMAQAFAKRGHQIYFLNNSNFSGLFEKFGFNEIILDLKSDSKDKSFEKKVIDEDNHPVKDVSINDNFAECGLLSGKSSYDQLDLFDRHKNERFFCETMYNDIRNVHEKMVEVIEKEKPDLIIVDHPLVAPCIAYGKIPWAFSWSGNPLPVYRSEKLPPFTSGYPTYDKTGWAKFREKYVQTIAPSFQYYQNLLNKEFGGPTITYQDFFMLSPHMNIYGYPEELDYADIVTLPEHFIRVDAFCRELPELFKLPDEFKVQPTDKLIYLSMGSIGSSNVQLLQKIIGTLSNTPFKYIVSKGQHHEKINLPANMWGRAYLPQTRILPLVDMVITHGGNNTVTEAFSFGKPMLVMPLFVDQFDNAQRIQEKGFGYRIDSHRYDDDELIKMIHMILNDKKMIEKCRQAAERLRKSDSKQKASCDGIGHINACIGLAQALANRGHRITFLNNRNFIGTFLKYGFDEIILDDGGDENNVDDRVKSHPIESVPVTQSFVESGFLSAKSSYDQLDLFDRHKNENLFCKLIYDDFKKVHEHMANVLKTEQPDLIVIDNSLIPPCIVYGQIPFIYSWSANPLMMFRSDKLPPMMSGFPTNDSTTWSKYSEKLNNTAISSIKYYQNLLNKDLGYPEFEDDKFWSAELIIYGYPEELDYTDIVPMPENCIRIDAFCRMENKSSQPLFELPDEFKNQIHPEDKLIYISLGSFGSSNIELMKKIINALSQTSHKYIVSKGQFHEQFDLATNMWGQPYLPQTQILPMVDMVITHGGNNTVTETFSFGKPMLVIPLVADQHDNAQRIQEKGYGYRLNQHNFTADELIQLVNKIINDNEMIEKCRKAGERIRNDSDSKMKACERIEQFVEQKKEMMMNK</sequence>
<protein>
    <submittedName>
        <fullName evidence="4">Uncharacterized protein</fullName>
    </submittedName>
</protein>
<keyword evidence="2" id="KW-0328">Glycosyltransferase</keyword>
<evidence type="ECO:0000256" key="3">
    <source>
        <dbReference type="ARBA" id="ARBA00022679"/>
    </source>
</evidence>
<dbReference type="InterPro" id="IPR002213">
    <property type="entry name" value="UDP_glucos_trans"/>
</dbReference>
<keyword evidence="5" id="KW-1185">Reference proteome</keyword>
<reference evidence="4 5" key="2">
    <citation type="journal article" date="2022" name="Mol. Biol. Evol.">
        <title>Comparative Genomics Reveals Insights into the Divergent Evolution of Astigmatic Mites and Household Pest Adaptations.</title>
        <authorList>
            <person name="Xiong Q."/>
            <person name="Wan A.T."/>
            <person name="Liu X."/>
            <person name="Fung C.S."/>
            <person name="Xiao X."/>
            <person name="Malainual N."/>
            <person name="Hou J."/>
            <person name="Wang L."/>
            <person name="Wang M."/>
            <person name="Yang K.Y."/>
            <person name="Cui Y."/>
            <person name="Leung E.L."/>
            <person name="Nong W."/>
            <person name="Shin S.K."/>
            <person name="Au S.W."/>
            <person name="Jeong K.Y."/>
            <person name="Chew F.T."/>
            <person name="Hui J.H."/>
            <person name="Leung T.F."/>
            <person name="Tungtrongchitr A."/>
            <person name="Zhong N."/>
            <person name="Liu Z."/>
            <person name="Tsui S.K."/>
        </authorList>
    </citation>
    <scope>NUCLEOTIDE SEQUENCE [LARGE SCALE GENOMIC DNA]</scope>
    <source>
        <strain evidence="4">Derp</strain>
    </source>
</reference>
<evidence type="ECO:0000313" key="4">
    <source>
        <dbReference type="EMBL" id="KAH9415608.1"/>
    </source>
</evidence>
<name>A0ABQ8IZ87_DERPT</name>
<dbReference type="EMBL" id="NJHN03000095">
    <property type="protein sequence ID" value="KAH9415608.1"/>
    <property type="molecule type" value="Genomic_DNA"/>
</dbReference>
<keyword evidence="3" id="KW-0808">Transferase</keyword>
<accession>A0ABQ8IZ87</accession>
<comment type="similarity">
    <text evidence="1">Belongs to the UDP-glycosyltransferase family.</text>
</comment>
<evidence type="ECO:0000313" key="5">
    <source>
        <dbReference type="Proteomes" id="UP000887458"/>
    </source>
</evidence>
<dbReference type="CDD" id="cd03784">
    <property type="entry name" value="GT1_Gtf-like"/>
    <property type="match status" value="2"/>
</dbReference>
<dbReference type="SUPFAM" id="SSF53756">
    <property type="entry name" value="UDP-Glycosyltransferase/glycogen phosphorylase"/>
    <property type="match status" value="2"/>
</dbReference>
<gene>
    <name evidence="4" type="ORF">DERP_000095</name>
</gene>
<organism evidence="4 5">
    <name type="scientific">Dermatophagoides pteronyssinus</name>
    <name type="common">European house dust mite</name>
    <dbReference type="NCBI Taxonomy" id="6956"/>
    <lineage>
        <taxon>Eukaryota</taxon>
        <taxon>Metazoa</taxon>
        <taxon>Ecdysozoa</taxon>
        <taxon>Arthropoda</taxon>
        <taxon>Chelicerata</taxon>
        <taxon>Arachnida</taxon>
        <taxon>Acari</taxon>
        <taxon>Acariformes</taxon>
        <taxon>Sarcoptiformes</taxon>
        <taxon>Astigmata</taxon>
        <taxon>Psoroptidia</taxon>
        <taxon>Analgoidea</taxon>
        <taxon>Pyroglyphidae</taxon>
        <taxon>Dermatophagoidinae</taxon>
        <taxon>Dermatophagoides</taxon>
    </lineage>
</organism>
<dbReference type="PANTHER" id="PTHR48043:SF145">
    <property type="entry name" value="FI06409P-RELATED"/>
    <property type="match status" value="1"/>
</dbReference>
<dbReference type="InterPro" id="IPR050271">
    <property type="entry name" value="UDP-glycosyltransferase"/>
</dbReference>
<dbReference type="PANTHER" id="PTHR48043">
    <property type="entry name" value="EG:EG0003.4 PROTEIN-RELATED"/>
    <property type="match status" value="1"/>
</dbReference>